<proteinExistence type="predicted"/>
<evidence type="ECO:0008006" key="4">
    <source>
        <dbReference type="Google" id="ProtNLM"/>
    </source>
</evidence>
<dbReference type="InterPro" id="IPR050445">
    <property type="entry name" value="Bact_polysacc_biosynth/exp"/>
</dbReference>
<evidence type="ECO:0000313" key="3">
    <source>
        <dbReference type="Proteomes" id="UP000678276"/>
    </source>
</evidence>
<keyword evidence="1" id="KW-0472">Membrane</keyword>
<dbReference type="Proteomes" id="UP000678276">
    <property type="component" value="Unassembled WGS sequence"/>
</dbReference>
<evidence type="ECO:0000313" key="2">
    <source>
        <dbReference type="EMBL" id="MBP0617880.1"/>
    </source>
</evidence>
<organism evidence="2 3">
    <name type="scientific">Jiella mangrovi</name>
    <dbReference type="NCBI Taxonomy" id="2821407"/>
    <lineage>
        <taxon>Bacteria</taxon>
        <taxon>Pseudomonadati</taxon>
        <taxon>Pseudomonadota</taxon>
        <taxon>Alphaproteobacteria</taxon>
        <taxon>Hyphomicrobiales</taxon>
        <taxon>Aurantimonadaceae</taxon>
        <taxon>Jiella</taxon>
    </lineage>
</organism>
<name>A0ABS4BMB7_9HYPH</name>
<dbReference type="PANTHER" id="PTHR32309">
    <property type="entry name" value="TYROSINE-PROTEIN KINASE"/>
    <property type="match status" value="1"/>
</dbReference>
<keyword evidence="1" id="KW-0812">Transmembrane</keyword>
<feature type="transmembrane region" description="Helical" evidence="1">
    <location>
        <begin position="31"/>
        <end position="51"/>
    </location>
</feature>
<gene>
    <name evidence="2" type="ORF">J6595_20060</name>
</gene>
<feature type="transmembrane region" description="Helical" evidence="1">
    <location>
        <begin position="360"/>
        <end position="380"/>
    </location>
</feature>
<accession>A0ABS4BMB7</accession>
<evidence type="ECO:0000256" key="1">
    <source>
        <dbReference type="SAM" id="Phobius"/>
    </source>
</evidence>
<keyword evidence="3" id="KW-1185">Reference proteome</keyword>
<dbReference type="PANTHER" id="PTHR32309:SF13">
    <property type="entry name" value="FERRIC ENTEROBACTIN TRANSPORT PROTEIN FEPE"/>
    <property type="match status" value="1"/>
</dbReference>
<sequence length="390" mass="43498">MTTFEDLKARGRGQGSARLRSLRSTFSFGRILFLAIVVIPTLVTTIYYGFIASDRYVSESRYIVRSASTQDVSGFTSILKTFGISKADDDSYAVHSYILSRDALHDLMKTLPMETYLNRDGADPVSKCYKPWSSHTFETLYTCYLAHVSTIRESTTGISELTVDLFRPEDSQKVAERLLHLGEQLANRMNRRAEADAVSNANEFLSQAEARVAEAHDNLTKFRNQEQFLDIQGEAAPTSTVITGLASELARTRAEIEQQTQLSPSSPGLGSLKTKALILQDQINAEKAKLAGGSGALSNQISSFENLTLRKEIANQALSIASRAIDQARLEARRQRIYLETIVKPNLPDEANEPKRLRTILTVLVLSLMLFVVVWMMLIGGREHLNHNTY</sequence>
<protein>
    <recommendedName>
        <fullName evidence="4">Capsule biosynthesis protein</fullName>
    </recommendedName>
</protein>
<keyword evidence="1" id="KW-1133">Transmembrane helix</keyword>
<comment type="caution">
    <text evidence="2">The sequence shown here is derived from an EMBL/GenBank/DDBJ whole genome shotgun (WGS) entry which is preliminary data.</text>
</comment>
<reference evidence="2 3" key="1">
    <citation type="submission" date="2021-04" db="EMBL/GenBank/DDBJ databases">
        <title>Whole genome sequence of Jiella sp. KSK16Y-1.</title>
        <authorList>
            <person name="Tuo L."/>
        </authorList>
    </citation>
    <scope>NUCLEOTIDE SEQUENCE [LARGE SCALE GENOMIC DNA]</scope>
    <source>
        <strain evidence="2 3">KSK16Y-1</strain>
    </source>
</reference>
<dbReference type="EMBL" id="JAGJCF010000021">
    <property type="protein sequence ID" value="MBP0617880.1"/>
    <property type="molecule type" value="Genomic_DNA"/>
</dbReference>